<gene>
    <name evidence="27" type="ORF">Fcan01_07623</name>
</gene>
<feature type="region of interest" description="Disordered" evidence="23">
    <location>
        <begin position="1264"/>
        <end position="1305"/>
    </location>
</feature>
<dbReference type="GO" id="GO:0043138">
    <property type="term" value="F:3'-5' DNA helicase activity"/>
    <property type="evidence" value="ECO:0007669"/>
    <property type="project" value="UniProtKB-EC"/>
</dbReference>
<dbReference type="InterPro" id="IPR002121">
    <property type="entry name" value="HRDC_dom"/>
</dbReference>
<feature type="compositionally biased region" description="Acidic residues" evidence="23">
    <location>
        <begin position="239"/>
        <end position="285"/>
    </location>
</feature>
<dbReference type="InterPro" id="IPR044876">
    <property type="entry name" value="HRDC_dom_sf"/>
</dbReference>
<dbReference type="NCBIfam" id="TIGR00614">
    <property type="entry name" value="recQ_fam"/>
    <property type="match status" value="1"/>
</dbReference>
<dbReference type="Gene3D" id="1.10.150.80">
    <property type="entry name" value="HRDC domain"/>
    <property type="match status" value="1"/>
</dbReference>
<evidence type="ECO:0000256" key="6">
    <source>
        <dbReference type="ARBA" id="ARBA00022741"/>
    </source>
</evidence>
<dbReference type="InterPro" id="IPR004589">
    <property type="entry name" value="DNA_helicase_ATP-dep_RecQ"/>
</dbReference>
<evidence type="ECO:0000313" key="28">
    <source>
        <dbReference type="Proteomes" id="UP000198287"/>
    </source>
</evidence>
<evidence type="ECO:0000256" key="5">
    <source>
        <dbReference type="ARBA" id="ARBA00022723"/>
    </source>
</evidence>
<dbReference type="FunFam" id="3.40.50.300:FF:000537">
    <property type="entry name" value="Bloom syndrome RecQ-like helicase"/>
    <property type="match status" value="1"/>
</dbReference>
<dbReference type="GO" id="GO:0005694">
    <property type="term" value="C:chromosome"/>
    <property type="evidence" value="ECO:0007669"/>
    <property type="project" value="TreeGrafter"/>
</dbReference>
<dbReference type="InterPro" id="IPR001650">
    <property type="entry name" value="Helicase_C-like"/>
</dbReference>
<keyword evidence="28" id="KW-1185">Reference proteome</keyword>
<feature type="region of interest" description="Disordered" evidence="23">
    <location>
        <begin position="145"/>
        <end position="286"/>
    </location>
</feature>
<evidence type="ECO:0000256" key="17">
    <source>
        <dbReference type="ARBA" id="ARBA00034808"/>
    </source>
</evidence>
<evidence type="ECO:0000256" key="19">
    <source>
        <dbReference type="ARBA" id="ARBA00049360"/>
    </source>
</evidence>
<dbReference type="InterPro" id="IPR018982">
    <property type="entry name" value="RQC_domain"/>
</dbReference>
<evidence type="ECO:0000256" key="3">
    <source>
        <dbReference type="ARBA" id="ARBA00005446"/>
    </source>
</evidence>
<evidence type="ECO:0000256" key="2">
    <source>
        <dbReference type="ARBA" id="ARBA00004123"/>
    </source>
</evidence>
<evidence type="ECO:0000256" key="12">
    <source>
        <dbReference type="ARBA" id="ARBA00023125"/>
    </source>
</evidence>
<keyword evidence="11" id="KW-0067">ATP-binding</keyword>
<keyword evidence="5" id="KW-0479">Metal-binding</keyword>
<evidence type="ECO:0000256" key="11">
    <source>
        <dbReference type="ARBA" id="ARBA00022840"/>
    </source>
</evidence>
<dbReference type="Gene3D" id="3.40.50.300">
    <property type="entry name" value="P-loop containing nucleotide triphosphate hydrolases"/>
    <property type="match status" value="2"/>
</dbReference>
<keyword evidence="10" id="KW-0862">Zinc</keyword>
<feature type="compositionally biased region" description="Basic and acidic residues" evidence="23">
    <location>
        <begin position="460"/>
        <end position="470"/>
    </location>
</feature>
<dbReference type="GO" id="GO:0006260">
    <property type="term" value="P:DNA replication"/>
    <property type="evidence" value="ECO:0007669"/>
    <property type="project" value="UniProtKB-KW"/>
</dbReference>
<dbReference type="GO" id="GO:0005634">
    <property type="term" value="C:nucleus"/>
    <property type="evidence" value="ECO:0007669"/>
    <property type="project" value="UniProtKB-SubCell"/>
</dbReference>
<evidence type="ECO:0000256" key="13">
    <source>
        <dbReference type="ARBA" id="ARBA00023204"/>
    </source>
</evidence>
<dbReference type="SUPFAM" id="SSF46785">
    <property type="entry name" value="Winged helix' DNA-binding domain"/>
    <property type="match status" value="1"/>
</dbReference>
<protein>
    <recommendedName>
        <fullName evidence="20">RecQ-like DNA helicase BLM</fullName>
        <ecNumber evidence="17">5.6.2.4</ecNumber>
    </recommendedName>
    <alternativeName>
        <fullName evidence="21">Bloom syndrome protein homolog</fullName>
    </alternativeName>
    <alternativeName>
        <fullName evidence="18">DNA 3'-5' helicase BLM</fullName>
    </alternativeName>
    <alternativeName>
        <fullName evidence="22">RecQ helicase homolog</fullName>
    </alternativeName>
</protein>
<dbReference type="InterPro" id="IPR010997">
    <property type="entry name" value="HRDC-like_sf"/>
</dbReference>
<keyword evidence="7" id="KW-0227">DNA damage</keyword>
<keyword evidence="15" id="KW-0539">Nucleus</keyword>
<dbReference type="Pfam" id="PF00270">
    <property type="entry name" value="DEAD"/>
    <property type="match status" value="1"/>
</dbReference>
<evidence type="ECO:0000256" key="20">
    <source>
        <dbReference type="ARBA" id="ARBA00073450"/>
    </source>
</evidence>
<dbReference type="InterPro" id="IPR002464">
    <property type="entry name" value="DNA/RNA_helicase_DEAH_CS"/>
</dbReference>
<organism evidence="27 28">
    <name type="scientific">Folsomia candida</name>
    <name type="common">Springtail</name>
    <dbReference type="NCBI Taxonomy" id="158441"/>
    <lineage>
        <taxon>Eukaryota</taxon>
        <taxon>Metazoa</taxon>
        <taxon>Ecdysozoa</taxon>
        <taxon>Arthropoda</taxon>
        <taxon>Hexapoda</taxon>
        <taxon>Collembola</taxon>
        <taxon>Entomobryomorpha</taxon>
        <taxon>Isotomoidea</taxon>
        <taxon>Isotomidae</taxon>
        <taxon>Proisotominae</taxon>
        <taxon>Folsomia</taxon>
    </lineage>
</organism>
<comment type="catalytic activity">
    <reaction evidence="19">
        <text>ATP + H2O = ADP + phosphate + H(+)</text>
        <dbReference type="Rhea" id="RHEA:13065"/>
        <dbReference type="ChEBI" id="CHEBI:15377"/>
        <dbReference type="ChEBI" id="CHEBI:15378"/>
        <dbReference type="ChEBI" id="CHEBI:30616"/>
        <dbReference type="ChEBI" id="CHEBI:43474"/>
        <dbReference type="ChEBI" id="CHEBI:456216"/>
    </reaction>
</comment>
<comment type="similarity">
    <text evidence="3">Belongs to the helicase family. RecQ subfamily.</text>
</comment>
<keyword evidence="8" id="KW-0378">Hydrolase</keyword>
<evidence type="ECO:0000256" key="10">
    <source>
        <dbReference type="ARBA" id="ARBA00022833"/>
    </source>
</evidence>
<evidence type="ECO:0000259" key="25">
    <source>
        <dbReference type="PROSITE" id="PS51192"/>
    </source>
</evidence>
<dbReference type="InterPro" id="IPR036390">
    <property type="entry name" value="WH_DNA-bd_sf"/>
</dbReference>
<dbReference type="Pfam" id="PF09382">
    <property type="entry name" value="RQC"/>
    <property type="match status" value="1"/>
</dbReference>
<dbReference type="InterPro" id="IPR036388">
    <property type="entry name" value="WH-like_DNA-bd_sf"/>
</dbReference>
<keyword evidence="4" id="KW-0235">DNA replication</keyword>
<feature type="region of interest" description="Disordered" evidence="23">
    <location>
        <begin position="1322"/>
        <end position="1365"/>
    </location>
</feature>
<dbReference type="GO" id="GO:0003677">
    <property type="term" value="F:DNA binding"/>
    <property type="evidence" value="ECO:0007669"/>
    <property type="project" value="UniProtKB-KW"/>
</dbReference>
<evidence type="ECO:0000256" key="8">
    <source>
        <dbReference type="ARBA" id="ARBA00022801"/>
    </source>
</evidence>
<evidence type="ECO:0000256" key="1">
    <source>
        <dbReference type="ARBA" id="ARBA00001947"/>
    </source>
</evidence>
<dbReference type="Gene3D" id="1.10.10.10">
    <property type="entry name" value="Winged helix-like DNA-binding domain superfamily/Winged helix DNA-binding domain"/>
    <property type="match status" value="1"/>
</dbReference>
<dbReference type="PROSITE" id="PS50967">
    <property type="entry name" value="HRDC"/>
    <property type="match status" value="1"/>
</dbReference>
<comment type="cofactor">
    <cofactor evidence="1">
        <name>Zn(2+)</name>
        <dbReference type="ChEBI" id="CHEBI:29105"/>
    </cofactor>
</comment>
<dbReference type="InterPro" id="IPR027417">
    <property type="entry name" value="P-loop_NTPase"/>
</dbReference>
<dbReference type="EMBL" id="LNIX01000003">
    <property type="protein sequence ID" value="OXA57683.1"/>
    <property type="molecule type" value="Genomic_DNA"/>
</dbReference>
<evidence type="ECO:0000256" key="15">
    <source>
        <dbReference type="ARBA" id="ARBA00023242"/>
    </source>
</evidence>
<dbReference type="GO" id="GO:0016787">
    <property type="term" value="F:hydrolase activity"/>
    <property type="evidence" value="ECO:0007669"/>
    <property type="project" value="UniProtKB-KW"/>
</dbReference>
<dbReference type="PROSITE" id="PS51194">
    <property type="entry name" value="HELICASE_CTER"/>
    <property type="match status" value="1"/>
</dbReference>
<dbReference type="Pfam" id="PF16124">
    <property type="entry name" value="RecQ_Zn_bind"/>
    <property type="match status" value="1"/>
</dbReference>
<dbReference type="PROSITE" id="PS51192">
    <property type="entry name" value="HELICASE_ATP_BIND_1"/>
    <property type="match status" value="1"/>
</dbReference>
<dbReference type="PROSITE" id="PS00690">
    <property type="entry name" value="DEAH_ATP_HELICASE"/>
    <property type="match status" value="1"/>
</dbReference>
<comment type="catalytic activity">
    <reaction evidence="16">
        <text>Couples ATP hydrolysis with the unwinding of duplex DNA by translocating in the 3'-5' direction.</text>
        <dbReference type="EC" id="5.6.2.4"/>
    </reaction>
</comment>
<dbReference type="SMART" id="SM00956">
    <property type="entry name" value="RQC"/>
    <property type="match status" value="1"/>
</dbReference>
<dbReference type="SMART" id="SM00487">
    <property type="entry name" value="DEXDc"/>
    <property type="match status" value="1"/>
</dbReference>
<evidence type="ECO:0000256" key="23">
    <source>
        <dbReference type="SAM" id="MobiDB-lite"/>
    </source>
</evidence>
<accession>A0A226EIY9</accession>
<comment type="caution">
    <text evidence="27">The sequence shown here is derived from an EMBL/GenBank/DDBJ whole genome shotgun (WGS) entry which is preliminary data.</text>
</comment>
<dbReference type="PANTHER" id="PTHR13710:SF153">
    <property type="entry name" value="RECQ-LIKE DNA HELICASE BLM"/>
    <property type="match status" value="1"/>
</dbReference>
<dbReference type="InterPro" id="IPR032284">
    <property type="entry name" value="RecQ_Zn-bd"/>
</dbReference>
<keyword evidence="13" id="KW-0234">DNA repair</keyword>
<dbReference type="FunFam" id="3.40.50.300:FF:000340">
    <property type="entry name" value="Bloom syndrome, RecQ helicase"/>
    <property type="match status" value="1"/>
</dbReference>
<dbReference type="SUPFAM" id="SSF52540">
    <property type="entry name" value="P-loop containing nucleoside triphosphate hydrolases"/>
    <property type="match status" value="1"/>
</dbReference>
<evidence type="ECO:0000256" key="16">
    <source>
        <dbReference type="ARBA" id="ARBA00034617"/>
    </source>
</evidence>
<feature type="domain" description="Helicase C-terminal" evidence="26">
    <location>
        <begin position="790"/>
        <end position="940"/>
    </location>
</feature>
<dbReference type="PANTHER" id="PTHR13710">
    <property type="entry name" value="DNA HELICASE RECQ FAMILY MEMBER"/>
    <property type="match status" value="1"/>
</dbReference>
<feature type="compositionally biased region" description="Polar residues" evidence="23">
    <location>
        <begin position="411"/>
        <end position="434"/>
    </location>
</feature>
<dbReference type="SUPFAM" id="SSF47819">
    <property type="entry name" value="HRDC-like"/>
    <property type="match status" value="1"/>
</dbReference>
<dbReference type="GO" id="GO:0007131">
    <property type="term" value="P:reciprocal meiotic recombination"/>
    <property type="evidence" value="ECO:0007669"/>
    <property type="project" value="UniProtKB-ARBA"/>
</dbReference>
<dbReference type="GO" id="GO:0009378">
    <property type="term" value="F:four-way junction helicase activity"/>
    <property type="evidence" value="ECO:0007669"/>
    <property type="project" value="TreeGrafter"/>
</dbReference>
<evidence type="ECO:0000256" key="9">
    <source>
        <dbReference type="ARBA" id="ARBA00022806"/>
    </source>
</evidence>
<evidence type="ECO:0000259" key="26">
    <source>
        <dbReference type="PROSITE" id="PS51194"/>
    </source>
</evidence>
<feature type="domain" description="HRDC" evidence="24">
    <location>
        <begin position="1141"/>
        <end position="1222"/>
    </location>
</feature>
<dbReference type="InterPro" id="IPR011545">
    <property type="entry name" value="DEAD/DEAH_box_helicase_dom"/>
</dbReference>
<dbReference type="EC" id="5.6.2.4" evidence="17"/>
<proteinExistence type="inferred from homology"/>
<dbReference type="STRING" id="158441.A0A226EIY9"/>
<dbReference type="GO" id="GO:0005524">
    <property type="term" value="F:ATP binding"/>
    <property type="evidence" value="ECO:0007669"/>
    <property type="project" value="UniProtKB-KW"/>
</dbReference>
<comment type="subcellular location">
    <subcellularLocation>
        <location evidence="2">Nucleus</location>
    </subcellularLocation>
</comment>
<evidence type="ECO:0000256" key="18">
    <source>
        <dbReference type="ARBA" id="ARBA00044542"/>
    </source>
</evidence>
<feature type="domain" description="Helicase ATP-binding" evidence="25">
    <location>
        <begin position="592"/>
        <end position="767"/>
    </location>
</feature>
<dbReference type="Pfam" id="PF00271">
    <property type="entry name" value="Helicase_C"/>
    <property type="match status" value="1"/>
</dbReference>
<evidence type="ECO:0000256" key="22">
    <source>
        <dbReference type="ARBA" id="ARBA00076271"/>
    </source>
</evidence>
<evidence type="ECO:0000259" key="24">
    <source>
        <dbReference type="PROSITE" id="PS50967"/>
    </source>
</evidence>
<keyword evidence="6" id="KW-0547">Nucleotide-binding</keyword>
<dbReference type="CDD" id="cd18794">
    <property type="entry name" value="SF2_C_RecQ"/>
    <property type="match status" value="1"/>
</dbReference>
<keyword evidence="14" id="KW-0413">Isomerase</keyword>
<feature type="region of interest" description="Disordered" evidence="23">
    <location>
        <begin position="411"/>
        <end position="435"/>
    </location>
</feature>
<keyword evidence="9" id="KW-0347">Helicase</keyword>
<feature type="region of interest" description="Disordered" evidence="23">
    <location>
        <begin position="449"/>
        <end position="475"/>
    </location>
</feature>
<evidence type="ECO:0000256" key="21">
    <source>
        <dbReference type="ARBA" id="ARBA00076065"/>
    </source>
</evidence>
<dbReference type="InterPro" id="IPR014001">
    <property type="entry name" value="Helicase_ATP-bd"/>
</dbReference>
<keyword evidence="12" id="KW-0238">DNA-binding</keyword>
<feature type="compositionally biased region" description="Basic residues" evidence="23">
    <location>
        <begin position="1273"/>
        <end position="1288"/>
    </location>
</feature>
<dbReference type="GO" id="GO:0000724">
    <property type="term" value="P:double-strand break repair via homologous recombination"/>
    <property type="evidence" value="ECO:0007669"/>
    <property type="project" value="TreeGrafter"/>
</dbReference>
<name>A0A226EIY9_FOLCA</name>
<evidence type="ECO:0000256" key="14">
    <source>
        <dbReference type="ARBA" id="ARBA00023235"/>
    </source>
</evidence>
<dbReference type="Pfam" id="PF00570">
    <property type="entry name" value="HRDC"/>
    <property type="match status" value="1"/>
</dbReference>
<dbReference type="GO" id="GO:0046872">
    <property type="term" value="F:metal ion binding"/>
    <property type="evidence" value="ECO:0007669"/>
    <property type="project" value="UniProtKB-KW"/>
</dbReference>
<evidence type="ECO:0000256" key="4">
    <source>
        <dbReference type="ARBA" id="ARBA00022705"/>
    </source>
</evidence>
<dbReference type="OrthoDB" id="10261556at2759"/>
<reference evidence="27 28" key="1">
    <citation type="submission" date="2015-12" db="EMBL/GenBank/DDBJ databases">
        <title>The genome of Folsomia candida.</title>
        <authorList>
            <person name="Faddeeva A."/>
            <person name="Derks M.F."/>
            <person name="Anvar Y."/>
            <person name="Smit S."/>
            <person name="Van Straalen N."/>
            <person name="Roelofs D."/>
        </authorList>
    </citation>
    <scope>NUCLEOTIDE SEQUENCE [LARGE SCALE GENOMIC DNA]</scope>
    <source>
        <strain evidence="27 28">VU population</strain>
        <tissue evidence="27">Whole body</tissue>
    </source>
</reference>
<dbReference type="Proteomes" id="UP000198287">
    <property type="component" value="Unassembled WGS sequence"/>
</dbReference>
<evidence type="ECO:0000256" key="7">
    <source>
        <dbReference type="ARBA" id="ARBA00022763"/>
    </source>
</evidence>
<sequence>MSSLSRKGKIRTSDDVYITSVSSAVVSSSSSVKNGSIAMSLNNALSMNMKSSKPTVSVLPCVYNGHEVVQKPSSPPKKSDISSCSSLLDISSANPTPAKPAVSNFNIGFSMDDSSENEEDFIPGSPIVSSQKFLSSNTAAKLADKNKPIRYNSPPILDNDDDDDDGCTVIPASPDIKPDIGPYVSNDDSSSSKNNKRKSSDEEEDSSVKQDDSTSEDYIQPPTKRRVVCQRKLVLMSDSESDQESDGDTENEGEETEEKDQDEDDDETDFEDAEGEETDFEEEGVDMSHAVDEDLFDQNDMFGDDDEIDSLLAGIDDSNILPPNVNQSNSANLSENKSDPDVVVQDLIERVQNGDDVRSLSSDLLRNTVSIFRGCKSPSVLASLLGLAEKNLVSLIELWDMAASSVGQPGNNNFAKSGTSNSTKPTQAKNSYTSCGGGGYSNFADRSVIDISGSPSSKRPHQDIPKHDYFGEDAPDDEIFDIEDEDEFEQNQYNTPSTDNSYNFNNSSTGMTTPKKNNLGSQSKLLNSSIISPSKFMDPGKLEVGRFLGDVRNDGITGEFDGFNFGHSKTMLTVLRNRFGLKNFRPIQLQAINACMAGHDCFILMPTGGGKSLCYQLTAVISPGVTIVISPLKALILDQVQKLTSLDIRAAQLSSDVSMADQSAVYNELEGNDPKLKLLYVTPEKISASGRLEDVFRSLYRRNLLARFVIDEAHCVSQWGHDFRPDYTKLHVLRERYPKVRMMALTATATPVVRADILKQLHIQQSKWFMCSFNRPNLRYEVRAKRGKGNSSQDVIELLNSRPYRGQSGIIYCFSRNDCDNMAQALQQGGIKAVSYHAGLKDDRRASVQKDWISDRTKVICATIAFGMGIDKPDVRFVIHHSLPKSVEGYYQESGRAGRDGDISNCILFYSYGDAIKIQSMLKREKSNYHAQKNHLDNLFQMVAYCENKTDCRRAQLLQYFGEIFEVKLCKESRLTACDICTQTDNYLTKDVTVECQKIVKIIYLVNAVGTRVASARGGRLADPRGRFTLLHIADIMKGSEHKKIVEAGHNKFDGHGALKSWQKGEVERLIRKLVLDGYLIEEVHEVTDTMISYAYLKLSAKADLIKDGKVKIEFSMASKSSQAQAPPKSTVNIELEGSLGEVQQKCYDELVLALRDLATELNINQWANIMSAQTVRMMSIQTPETPDEMLRVPGVTKANFLKYGQKLLNITIKYKAEKFKVLSEYQANNIEEYETQSSKPGTSKSSNGWIDADDRTATKSKYFAKKPASVGIRKRKAPRRKKRKSPKKATYARNKGFSPKGTFSGLTQARKSYKVATAFRSPKKYSHMAGSSASTSAAPAKKTTASSGLGLMPLPKPTQRKMNF</sequence>
<dbReference type="GO" id="GO:0005737">
    <property type="term" value="C:cytoplasm"/>
    <property type="evidence" value="ECO:0007669"/>
    <property type="project" value="TreeGrafter"/>
</dbReference>
<dbReference type="SMART" id="SM00490">
    <property type="entry name" value="HELICc"/>
    <property type="match status" value="1"/>
</dbReference>
<evidence type="ECO:0000313" key="27">
    <source>
        <dbReference type="EMBL" id="OXA57683.1"/>
    </source>
</evidence>
<feature type="compositionally biased region" description="Low complexity" evidence="23">
    <location>
        <begin position="1330"/>
        <end position="1349"/>
    </location>
</feature>